<dbReference type="CDD" id="cd05121">
    <property type="entry name" value="ABC1_ADCK3-like"/>
    <property type="match status" value="1"/>
</dbReference>
<evidence type="ECO:0000313" key="7">
    <source>
        <dbReference type="Proteomes" id="UP001222027"/>
    </source>
</evidence>
<dbReference type="AlphaFoldDB" id="A0AAV8QW97"/>
<evidence type="ECO:0000256" key="2">
    <source>
        <dbReference type="ARBA" id="ARBA00009324"/>
    </source>
</evidence>
<dbReference type="Proteomes" id="UP001222027">
    <property type="component" value="Unassembled WGS sequence"/>
</dbReference>
<protein>
    <recommendedName>
        <fullName evidence="8">Protein kinase domain-containing protein</fullName>
    </recommendedName>
</protein>
<dbReference type="GO" id="GO:0016491">
    <property type="term" value="F:oxidoreductase activity"/>
    <property type="evidence" value="ECO:0007669"/>
    <property type="project" value="InterPro"/>
</dbReference>
<dbReference type="GO" id="GO:0008610">
    <property type="term" value="P:lipid biosynthetic process"/>
    <property type="evidence" value="ECO:0007669"/>
    <property type="project" value="InterPro"/>
</dbReference>
<dbReference type="PANTHER" id="PTHR10566">
    <property type="entry name" value="CHAPERONE-ACTIVITY OF BC1 COMPLEX CABC1 -RELATED"/>
    <property type="match status" value="1"/>
</dbReference>
<dbReference type="Pfam" id="PF04116">
    <property type="entry name" value="FA_hydroxylase"/>
    <property type="match status" value="1"/>
</dbReference>
<feature type="domain" description="Fatty acid hydroxylase" evidence="5">
    <location>
        <begin position="894"/>
        <end position="1029"/>
    </location>
</feature>
<dbReference type="PANTHER" id="PTHR10566:SF119">
    <property type="entry name" value="OS04G0640500 PROTEIN"/>
    <property type="match status" value="1"/>
</dbReference>
<dbReference type="InterPro" id="IPR050154">
    <property type="entry name" value="UbiB_kinase"/>
</dbReference>
<comment type="caution">
    <text evidence="6">The sequence shown here is derived from an EMBL/GenBank/DDBJ whole genome shotgun (WGS) entry which is preliminary data.</text>
</comment>
<evidence type="ECO:0000259" key="5">
    <source>
        <dbReference type="Pfam" id="PF04116"/>
    </source>
</evidence>
<evidence type="ECO:0008006" key="8">
    <source>
        <dbReference type="Google" id="ProtNLM"/>
    </source>
</evidence>
<feature type="domain" description="ABC1 atypical kinase-like" evidence="4">
    <location>
        <begin position="169"/>
        <end position="402"/>
    </location>
</feature>
<dbReference type="EMBL" id="JAQQAF010000005">
    <property type="protein sequence ID" value="KAJ8486110.1"/>
    <property type="molecule type" value="Genomic_DNA"/>
</dbReference>
<gene>
    <name evidence="6" type="ORF">OPV22_018595</name>
</gene>
<dbReference type="InterPro" id="IPR004147">
    <property type="entry name" value="ABC1_dom"/>
</dbReference>
<evidence type="ECO:0000259" key="4">
    <source>
        <dbReference type="Pfam" id="PF03109"/>
    </source>
</evidence>
<evidence type="ECO:0000256" key="3">
    <source>
        <dbReference type="ARBA" id="ARBA00009670"/>
    </source>
</evidence>
<evidence type="ECO:0000256" key="1">
    <source>
        <dbReference type="ARBA" id="ARBA00004141"/>
    </source>
</evidence>
<reference evidence="6 7" key="1">
    <citation type="submission" date="2022-12" db="EMBL/GenBank/DDBJ databases">
        <title>Chromosome-scale assembly of the Ensete ventricosum genome.</title>
        <authorList>
            <person name="Dussert Y."/>
            <person name="Stocks J."/>
            <person name="Wendawek A."/>
            <person name="Woldeyes F."/>
            <person name="Nichols R.A."/>
            <person name="Borrell J.S."/>
        </authorList>
    </citation>
    <scope>NUCLEOTIDE SEQUENCE [LARGE SCALE GENOMIC DNA]</scope>
    <source>
        <strain evidence="7">cv. Maze</strain>
        <tissue evidence="6">Seeds</tissue>
    </source>
</reference>
<dbReference type="GO" id="GO:0005506">
    <property type="term" value="F:iron ion binding"/>
    <property type="evidence" value="ECO:0007669"/>
    <property type="project" value="InterPro"/>
</dbReference>
<keyword evidence="7" id="KW-1185">Reference proteome</keyword>
<comment type="similarity">
    <text evidence="3">Belongs to the protein kinase superfamily. ADCK protein kinase family.</text>
</comment>
<dbReference type="InterPro" id="IPR006694">
    <property type="entry name" value="Fatty_acid_hydroxylase"/>
</dbReference>
<comment type="subcellular location">
    <subcellularLocation>
        <location evidence="1">Membrane</location>
        <topology evidence="1">Multi-pass membrane protein</topology>
    </subcellularLocation>
</comment>
<organism evidence="6 7">
    <name type="scientific">Ensete ventricosum</name>
    <name type="common">Abyssinian banana</name>
    <name type="synonym">Musa ensete</name>
    <dbReference type="NCBI Taxonomy" id="4639"/>
    <lineage>
        <taxon>Eukaryota</taxon>
        <taxon>Viridiplantae</taxon>
        <taxon>Streptophyta</taxon>
        <taxon>Embryophyta</taxon>
        <taxon>Tracheophyta</taxon>
        <taxon>Spermatophyta</taxon>
        <taxon>Magnoliopsida</taxon>
        <taxon>Liliopsida</taxon>
        <taxon>Zingiberales</taxon>
        <taxon>Musaceae</taxon>
        <taxon>Ensete</taxon>
    </lineage>
</organism>
<dbReference type="SUPFAM" id="SSF56112">
    <property type="entry name" value="Protein kinase-like (PK-like)"/>
    <property type="match status" value="1"/>
</dbReference>
<name>A0AAV8QW97_ENSVE</name>
<evidence type="ECO:0000313" key="6">
    <source>
        <dbReference type="EMBL" id="KAJ8486110.1"/>
    </source>
</evidence>
<proteinExistence type="inferred from homology"/>
<dbReference type="InterPro" id="IPR011009">
    <property type="entry name" value="Kinase-like_dom_sf"/>
</dbReference>
<dbReference type="Gene3D" id="1.10.510.10">
    <property type="entry name" value="Transferase(Phosphotransferase) domain 1"/>
    <property type="match status" value="1"/>
</dbReference>
<dbReference type="GO" id="GO:0016020">
    <property type="term" value="C:membrane"/>
    <property type="evidence" value="ECO:0007669"/>
    <property type="project" value="UniProtKB-SubCell"/>
</dbReference>
<dbReference type="Pfam" id="PF03109">
    <property type="entry name" value="ABC1"/>
    <property type="match status" value="1"/>
</dbReference>
<sequence length="1050" mass="118192">MLLLLPPSSSLFASRFKAHGFPTPGRLDRRRMPLLHTPRKQRSRLPALASSDDVDAFTKYSGYLFEGGASAEAEFLDAYDLPLITAIYRRKPLLVLRRFIQISATFGRWFAVRYLDSVSDRSDEMFKIRAAELRAILLELGPAFVKIAQAVSSRPDVIPPAYLEELSLLQDRITPFSTETAFNMIEKELGQPIDILFSEISPEPTAAASLGQVYQARLRSSGKVVAVKVQRPGVQAAISLDIFILRYIAGFVRRAARLNTDLQAVLDEWASSLFREMDYRAEAMNGLKFRKLYGGLQDVFVPEMYLEQTSRKVLIMEWVDGNKLSEVKDIYLIEVGVYCSLSQLLDYGFYHADPHPGNLLRTSDGKLAYLDFGMMGEFRQELRDGFIQACLHMVNRDFDALSNDFITLGLLPPTAQKAEVTKALTGVFQNAVNKGVRNISFGDLSGNLGRTMYKFKFQIPSYFSLVIRSLAVLEGIAISFDPNYKVLSSSYPWIARKVLTDSSPQLQSTLQTLLYKEGVFRIDRLESLLTESLRAKTEQSLVRKEVQDSDSNKAIKQVLSFTLTEKGAFVREILLQEFAKGIDALGLATLETLTSAAAARLQKNGNPNSEVNYANSGENKNASVEEVSLVLYQMTSAQEILPILSVIPELPSESQQQLVRLPADLAGRLLSRVLLLRLNCLRHYLARFQKGIKGTQSDASTCLLDPWLCFLCRKRRGRGEAREGKGAAFPLLCSAAQNSHLSSFLVRSTPSFDLTLPKDSTFLCFRAPSIASRSRGFRLKREAFLSWCSASAKMVFWEGWISDELMGTFSPIVVYWLYAGTYQLLPPLDQYRLHTRKEEEQKNSVPLSSVIKGVLLQQLVQATVAGLMFLVTAKPSGEGSITQPSLPVQLVQIMVAMLIMDTWQYFIHRYMHQNKFLYRHIHSQHHRLVVPYAIGALYNHPLEGLLLDTFGGAISFLISGMTARTAVFFFSFAVIKTVDDHCGLWLPGNIFHIIFQNNTAYHDIHHQLQGTKYNYSQPFFSIWDRLLGTYMPFSLVNRKEGGFEARIGKD</sequence>
<comment type="similarity">
    <text evidence="2">Belongs to the sterol desaturase family.</text>
</comment>
<accession>A0AAV8QW97</accession>